<evidence type="ECO:0000256" key="2">
    <source>
        <dbReference type="ARBA" id="ARBA00010617"/>
    </source>
</evidence>
<dbReference type="InParanoid" id="A0A068U9D6"/>
<dbReference type="FunFam" id="1.10.630.10:FF:000007">
    <property type="entry name" value="Cytochrome P450 76C4"/>
    <property type="match status" value="1"/>
</dbReference>
<dbReference type="PROSITE" id="PS00086">
    <property type="entry name" value="CYTOCHROME_P450"/>
    <property type="match status" value="1"/>
</dbReference>
<dbReference type="AlphaFoldDB" id="A0A068U9D6"/>
<sequence>MDTIASSLVISFVIWVCIYVLISNSRSRKSAARLPPGPYSFPIIGNLHQLGKKPHQSFAKLSRTYGPLMSLKLGSKTTILVSSATVAREVLQEYDRMFSSRAIPTAAQALDHHKFSLVWLPPSSQWRNMRKMCKENIFATQRLDTSQGLRQEKLQELRDYLHRSSVSRKAVNVGDAAFTTSLNLISRTLFSKDFADYDSDSSQELKEIVWGVMKNVGAFNLSDYFPVLQMIDPQGIMRDSKFYFQKLFDISDDIINERLQVRGTSEAKKNDLLEALLDHSIKNEFEFGRNDLKHLLLELIVAGTETSSTTVEWAMAELLRSPDKIAKAKAELKEVIGQEEVVQESDISRLPYLQAAIKETFRLHPAGPLLVPHKANDDVEINGYIVPKNTQVLVNVWALGRDPTTWSDPKIFEPKRFLGSEIDVRGQHFELIPFGAGRRICPGLPLAYRMVHLMLAAFIHNIDWKLEEGMKPEDLDMDEKYGLSVHKALPLEAIPIPNWQKKIEFSPPYPLADTGSSVPLFRWQFSATFIVMSSVLFISIDRIDRCNPISKTLSIPHLLHLARLYPSQVCQWSSKIGRRYTSPPPAPFLSASSHPRPIRPRRGGLPSLPITICAVSQLPQFAVVKTFLLVWLPPSSQWRNMRKMCKENIFATPRLDANQGLRQEKLQELRDYLHRSSLSRKAVNVGDAVFTTSLNLMSRTLFSKDFANYGSDSSQKLKEILFEIFDDIIDERVQVRGSSKTKKNDLLETLLDHSIRNVFEFGRNDLKHLLLDLFVAGTDTTAAAVERTMSELLRNPDKLLKLEQSSRKSLDRRK</sequence>
<organism evidence="13 14">
    <name type="scientific">Coffea canephora</name>
    <name type="common">Robusta coffee</name>
    <dbReference type="NCBI Taxonomy" id="49390"/>
    <lineage>
        <taxon>Eukaryota</taxon>
        <taxon>Viridiplantae</taxon>
        <taxon>Streptophyta</taxon>
        <taxon>Embryophyta</taxon>
        <taxon>Tracheophyta</taxon>
        <taxon>Spermatophyta</taxon>
        <taxon>Magnoliopsida</taxon>
        <taxon>eudicotyledons</taxon>
        <taxon>Gunneridae</taxon>
        <taxon>Pentapetalae</taxon>
        <taxon>asterids</taxon>
        <taxon>lamiids</taxon>
        <taxon>Gentianales</taxon>
        <taxon>Rubiaceae</taxon>
        <taxon>Ixoroideae</taxon>
        <taxon>Gardenieae complex</taxon>
        <taxon>Bertiereae - Coffeeae clade</taxon>
        <taxon>Coffeeae</taxon>
        <taxon>Coffea</taxon>
    </lineage>
</organism>
<dbReference type="EMBL" id="HG739098">
    <property type="protein sequence ID" value="CDP04799.1"/>
    <property type="molecule type" value="Genomic_DNA"/>
</dbReference>
<dbReference type="PRINTS" id="PR00463">
    <property type="entry name" value="EP450I"/>
</dbReference>
<dbReference type="GO" id="GO:0005506">
    <property type="term" value="F:iron ion binding"/>
    <property type="evidence" value="ECO:0007669"/>
    <property type="project" value="InterPro"/>
</dbReference>
<evidence type="ECO:0000256" key="10">
    <source>
        <dbReference type="ARBA" id="ARBA00023136"/>
    </source>
</evidence>
<dbReference type="GO" id="GO:0016020">
    <property type="term" value="C:membrane"/>
    <property type="evidence" value="ECO:0007669"/>
    <property type="project" value="UniProtKB-SubCell"/>
</dbReference>
<comment type="subcellular location">
    <subcellularLocation>
        <location evidence="1">Membrane</location>
    </subcellularLocation>
</comment>
<name>A0A068U9D6_COFCA</name>
<dbReference type="Gramene" id="CDP04799">
    <property type="protein sequence ID" value="CDP04799"/>
    <property type="gene ID" value="GSCOC_T00019522001"/>
</dbReference>
<evidence type="ECO:0000256" key="5">
    <source>
        <dbReference type="ARBA" id="ARBA00022723"/>
    </source>
</evidence>
<dbReference type="PhylomeDB" id="A0A068U9D6"/>
<dbReference type="InterPro" id="IPR001128">
    <property type="entry name" value="Cyt_P450"/>
</dbReference>
<feature type="binding site" description="axial binding residue" evidence="11">
    <location>
        <position position="441"/>
    </location>
    <ligand>
        <name>heme</name>
        <dbReference type="ChEBI" id="CHEBI:30413"/>
    </ligand>
    <ligandPart>
        <name>Fe</name>
        <dbReference type="ChEBI" id="CHEBI:18248"/>
    </ligandPart>
</feature>
<keyword evidence="10 12" id="KW-0472">Membrane</keyword>
<gene>
    <name evidence="13" type="ORF">GSCOC_T00019522001</name>
</gene>
<dbReference type="OrthoDB" id="2789670at2759"/>
<keyword evidence="4 12" id="KW-0812">Transmembrane</keyword>
<evidence type="ECO:0000256" key="6">
    <source>
        <dbReference type="ARBA" id="ARBA00022989"/>
    </source>
</evidence>
<keyword evidence="9" id="KW-0503">Monooxygenase</keyword>
<evidence type="ECO:0000256" key="8">
    <source>
        <dbReference type="ARBA" id="ARBA00023004"/>
    </source>
</evidence>
<protein>
    <recommendedName>
        <fullName evidence="15">Cytochrome P450</fullName>
    </recommendedName>
</protein>
<proteinExistence type="inferred from homology"/>
<reference evidence="14" key="1">
    <citation type="journal article" date="2014" name="Science">
        <title>The coffee genome provides insight into the convergent evolution of caffeine biosynthesis.</title>
        <authorList>
            <person name="Denoeud F."/>
            <person name="Carretero-Paulet L."/>
            <person name="Dereeper A."/>
            <person name="Droc G."/>
            <person name="Guyot R."/>
            <person name="Pietrella M."/>
            <person name="Zheng C."/>
            <person name="Alberti A."/>
            <person name="Anthony F."/>
            <person name="Aprea G."/>
            <person name="Aury J.M."/>
            <person name="Bento P."/>
            <person name="Bernard M."/>
            <person name="Bocs S."/>
            <person name="Campa C."/>
            <person name="Cenci A."/>
            <person name="Combes M.C."/>
            <person name="Crouzillat D."/>
            <person name="Da Silva C."/>
            <person name="Daddiego L."/>
            <person name="De Bellis F."/>
            <person name="Dussert S."/>
            <person name="Garsmeur O."/>
            <person name="Gayraud T."/>
            <person name="Guignon V."/>
            <person name="Jahn K."/>
            <person name="Jamilloux V."/>
            <person name="Joet T."/>
            <person name="Labadie K."/>
            <person name="Lan T."/>
            <person name="Leclercq J."/>
            <person name="Lepelley M."/>
            <person name="Leroy T."/>
            <person name="Li L.T."/>
            <person name="Librado P."/>
            <person name="Lopez L."/>
            <person name="Munoz A."/>
            <person name="Noel B."/>
            <person name="Pallavicini A."/>
            <person name="Perrotta G."/>
            <person name="Poncet V."/>
            <person name="Pot D."/>
            <person name="Priyono X."/>
            <person name="Rigoreau M."/>
            <person name="Rouard M."/>
            <person name="Rozas J."/>
            <person name="Tranchant-Dubreuil C."/>
            <person name="VanBuren R."/>
            <person name="Zhang Q."/>
            <person name="Andrade A.C."/>
            <person name="Argout X."/>
            <person name="Bertrand B."/>
            <person name="de Kochko A."/>
            <person name="Graziosi G."/>
            <person name="Henry R.J."/>
            <person name="Jayarama X."/>
            <person name="Ming R."/>
            <person name="Nagai C."/>
            <person name="Rounsley S."/>
            <person name="Sankoff D."/>
            <person name="Giuliano G."/>
            <person name="Albert V.A."/>
            <person name="Wincker P."/>
            <person name="Lashermes P."/>
        </authorList>
    </citation>
    <scope>NUCLEOTIDE SEQUENCE [LARGE SCALE GENOMIC DNA]</scope>
    <source>
        <strain evidence="14">cv. DH200-94</strain>
    </source>
</reference>
<evidence type="ECO:0000256" key="4">
    <source>
        <dbReference type="ARBA" id="ARBA00022692"/>
    </source>
</evidence>
<keyword evidence="5 11" id="KW-0479">Metal-binding</keyword>
<evidence type="ECO:0000256" key="9">
    <source>
        <dbReference type="ARBA" id="ARBA00023033"/>
    </source>
</evidence>
<dbReference type="Gene3D" id="1.10.630.10">
    <property type="entry name" value="Cytochrome P450"/>
    <property type="match status" value="2"/>
</dbReference>
<comment type="cofactor">
    <cofactor evidence="11">
        <name>heme</name>
        <dbReference type="ChEBI" id="CHEBI:30413"/>
    </cofactor>
</comment>
<dbReference type="Proteomes" id="UP000295252">
    <property type="component" value="Chromosome III"/>
</dbReference>
<dbReference type="Pfam" id="PF00067">
    <property type="entry name" value="p450"/>
    <property type="match status" value="2"/>
</dbReference>
<dbReference type="SUPFAM" id="SSF48264">
    <property type="entry name" value="Cytochrome P450"/>
    <property type="match status" value="2"/>
</dbReference>
<dbReference type="GO" id="GO:0020037">
    <property type="term" value="F:heme binding"/>
    <property type="evidence" value="ECO:0007669"/>
    <property type="project" value="InterPro"/>
</dbReference>
<evidence type="ECO:0000256" key="12">
    <source>
        <dbReference type="SAM" id="Phobius"/>
    </source>
</evidence>
<dbReference type="InterPro" id="IPR002401">
    <property type="entry name" value="Cyt_P450_E_grp-I"/>
</dbReference>
<keyword evidence="14" id="KW-1185">Reference proteome</keyword>
<evidence type="ECO:0000313" key="13">
    <source>
        <dbReference type="EMBL" id="CDP04799.1"/>
    </source>
</evidence>
<dbReference type="InterPro" id="IPR036396">
    <property type="entry name" value="Cyt_P450_sf"/>
</dbReference>
<evidence type="ECO:0000313" key="14">
    <source>
        <dbReference type="Proteomes" id="UP000295252"/>
    </source>
</evidence>
<dbReference type="CDD" id="cd11073">
    <property type="entry name" value="CYP76-like"/>
    <property type="match status" value="1"/>
</dbReference>
<keyword evidence="8 11" id="KW-0408">Iron</keyword>
<dbReference type="OMA" id="ICSMQIF"/>
<evidence type="ECO:0000256" key="1">
    <source>
        <dbReference type="ARBA" id="ARBA00004370"/>
    </source>
</evidence>
<evidence type="ECO:0008006" key="15">
    <source>
        <dbReference type="Google" id="ProtNLM"/>
    </source>
</evidence>
<dbReference type="GO" id="GO:0004497">
    <property type="term" value="F:monooxygenase activity"/>
    <property type="evidence" value="ECO:0007669"/>
    <property type="project" value="UniProtKB-KW"/>
</dbReference>
<keyword evidence="7" id="KW-0560">Oxidoreductase</keyword>
<evidence type="ECO:0000256" key="7">
    <source>
        <dbReference type="ARBA" id="ARBA00023002"/>
    </source>
</evidence>
<dbReference type="PANTHER" id="PTHR47950">
    <property type="entry name" value="CYTOCHROME P450, FAMILY 76, SUBFAMILY C, POLYPEPTIDE 5-RELATED"/>
    <property type="match status" value="1"/>
</dbReference>
<dbReference type="GO" id="GO:0016705">
    <property type="term" value="F:oxidoreductase activity, acting on paired donors, with incorporation or reduction of molecular oxygen"/>
    <property type="evidence" value="ECO:0007669"/>
    <property type="project" value="InterPro"/>
</dbReference>
<feature type="transmembrane region" description="Helical" evidence="12">
    <location>
        <begin position="6"/>
        <end position="23"/>
    </location>
</feature>
<keyword evidence="6 12" id="KW-1133">Transmembrane helix</keyword>
<keyword evidence="3 11" id="KW-0349">Heme</keyword>
<evidence type="ECO:0000256" key="3">
    <source>
        <dbReference type="ARBA" id="ARBA00022617"/>
    </source>
</evidence>
<dbReference type="PRINTS" id="PR00385">
    <property type="entry name" value="P450"/>
</dbReference>
<dbReference type="STRING" id="49390.A0A068U9D6"/>
<dbReference type="PANTHER" id="PTHR47950:SF4">
    <property type="entry name" value="GERANIOL 8-HYDROXYLASE-LIKE"/>
    <property type="match status" value="1"/>
</dbReference>
<dbReference type="InterPro" id="IPR017972">
    <property type="entry name" value="Cyt_P450_CS"/>
</dbReference>
<dbReference type="FunCoup" id="A0A068U9D6">
    <property type="interactions" value="384"/>
</dbReference>
<comment type="similarity">
    <text evidence="2">Belongs to the cytochrome P450 family.</text>
</comment>
<accession>A0A068U9D6</accession>
<evidence type="ECO:0000256" key="11">
    <source>
        <dbReference type="PIRSR" id="PIRSR602401-1"/>
    </source>
</evidence>